<protein>
    <submittedName>
        <fullName evidence="3">Uncharacterized protein isoform X1</fullName>
    </submittedName>
</protein>
<dbReference type="RefSeq" id="XP_040966313.1">
    <property type="nucleotide sequence ID" value="XM_041110379.1"/>
</dbReference>
<evidence type="ECO:0000256" key="1">
    <source>
        <dbReference type="SAM" id="MobiDB-lite"/>
    </source>
</evidence>
<accession>A0ABM3BGY1</accession>
<dbReference type="GeneID" id="121226494"/>
<evidence type="ECO:0000313" key="2">
    <source>
        <dbReference type="Proteomes" id="UP000818029"/>
    </source>
</evidence>
<dbReference type="Proteomes" id="UP000818029">
    <property type="component" value="Unplaced"/>
</dbReference>
<reference evidence="3" key="1">
    <citation type="submission" date="2025-08" db="UniProtKB">
        <authorList>
            <consortium name="RefSeq"/>
        </authorList>
    </citation>
    <scope>IDENTIFICATION</scope>
</reference>
<organism evidence="2 3">
    <name type="scientific">Gossypium hirsutum</name>
    <name type="common">Upland cotton</name>
    <name type="synonym">Gossypium mexicanum</name>
    <dbReference type="NCBI Taxonomy" id="3635"/>
    <lineage>
        <taxon>Eukaryota</taxon>
        <taxon>Viridiplantae</taxon>
        <taxon>Streptophyta</taxon>
        <taxon>Embryophyta</taxon>
        <taxon>Tracheophyta</taxon>
        <taxon>Spermatophyta</taxon>
        <taxon>Magnoliopsida</taxon>
        <taxon>eudicotyledons</taxon>
        <taxon>Gunneridae</taxon>
        <taxon>Pentapetalae</taxon>
        <taxon>rosids</taxon>
        <taxon>malvids</taxon>
        <taxon>Malvales</taxon>
        <taxon>Malvaceae</taxon>
        <taxon>Malvoideae</taxon>
        <taxon>Gossypium</taxon>
    </lineage>
</organism>
<evidence type="ECO:0000313" key="3">
    <source>
        <dbReference type="RefSeq" id="XP_040966313.1"/>
    </source>
</evidence>
<keyword evidence="2" id="KW-1185">Reference proteome</keyword>
<sequence length="154" mass="17540">MDPSIVKFFEEDEDESMHSGADVEAFQAALNRDIEGDASTSQPPDSDTAPIVMKIFQLGNSRMIFKVEQFCLKEAIEFLVSHLHNGQPWGKTETLTFNTQQPVQSAQQRSSEMEQKQQGLLVMGVYNSQMMFRKELIVYHHNKSNPRTIITRSS</sequence>
<name>A0ABM3BGY1_GOSHI</name>
<gene>
    <name evidence="3" type="primary">LOC121226494</name>
</gene>
<proteinExistence type="predicted"/>
<feature type="region of interest" description="Disordered" evidence="1">
    <location>
        <begin position="10"/>
        <end position="48"/>
    </location>
</feature>